<dbReference type="PANTHER" id="PTHR33164">
    <property type="entry name" value="TRANSCRIPTIONAL REGULATOR, MARR FAMILY"/>
    <property type="match status" value="1"/>
</dbReference>
<dbReference type="RefSeq" id="WP_170201555.1">
    <property type="nucleotide sequence ID" value="NZ_RJKE01000001.1"/>
</dbReference>
<organism evidence="2 3">
    <name type="scientific">Actinocorallia herbida</name>
    <dbReference type="NCBI Taxonomy" id="58109"/>
    <lineage>
        <taxon>Bacteria</taxon>
        <taxon>Bacillati</taxon>
        <taxon>Actinomycetota</taxon>
        <taxon>Actinomycetes</taxon>
        <taxon>Streptosporangiales</taxon>
        <taxon>Thermomonosporaceae</taxon>
        <taxon>Actinocorallia</taxon>
    </lineage>
</organism>
<dbReference type="AlphaFoldDB" id="A0A3N1D1N1"/>
<dbReference type="Gene3D" id="1.10.10.10">
    <property type="entry name" value="Winged helix-like DNA-binding domain superfamily/Winged helix DNA-binding domain"/>
    <property type="match status" value="1"/>
</dbReference>
<dbReference type="InterPro" id="IPR000835">
    <property type="entry name" value="HTH_MarR-typ"/>
</dbReference>
<sequence length="151" mass="15989">MGDAERGMPVVHGLRAVTVDLHLLGAAFAHRHGLHPTDLRALIALLDAARSGAPATPGRLGAALGLNSAGTTALLDRLERLGHIRRARDPRDRRRVLIEVTGQATALGEDFFAPVISDALTALAAYSDADLAVVLRFLTDIQAVADAHRPE</sequence>
<reference evidence="2 3" key="1">
    <citation type="submission" date="2018-11" db="EMBL/GenBank/DDBJ databases">
        <title>Sequencing the genomes of 1000 actinobacteria strains.</title>
        <authorList>
            <person name="Klenk H.-P."/>
        </authorList>
    </citation>
    <scope>NUCLEOTIDE SEQUENCE [LARGE SCALE GENOMIC DNA]</scope>
    <source>
        <strain evidence="2 3">DSM 44254</strain>
    </source>
</reference>
<dbReference type="InterPro" id="IPR036388">
    <property type="entry name" value="WH-like_DNA-bd_sf"/>
</dbReference>
<dbReference type="Proteomes" id="UP000272400">
    <property type="component" value="Unassembled WGS sequence"/>
</dbReference>
<dbReference type="InterPro" id="IPR036390">
    <property type="entry name" value="WH_DNA-bd_sf"/>
</dbReference>
<dbReference type="EMBL" id="RJKE01000001">
    <property type="protein sequence ID" value="ROO87422.1"/>
    <property type="molecule type" value="Genomic_DNA"/>
</dbReference>
<dbReference type="GO" id="GO:0006950">
    <property type="term" value="P:response to stress"/>
    <property type="evidence" value="ECO:0007669"/>
    <property type="project" value="TreeGrafter"/>
</dbReference>
<gene>
    <name evidence="2" type="ORF">EDD29_5029</name>
</gene>
<dbReference type="GO" id="GO:0003700">
    <property type="term" value="F:DNA-binding transcription factor activity"/>
    <property type="evidence" value="ECO:0007669"/>
    <property type="project" value="InterPro"/>
</dbReference>
<dbReference type="PROSITE" id="PS50995">
    <property type="entry name" value="HTH_MARR_2"/>
    <property type="match status" value="1"/>
</dbReference>
<dbReference type="PRINTS" id="PR00598">
    <property type="entry name" value="HTHMARR"/>
</dbReference>
<dbReference type="PANTHER" id="PTHR33164:SF106">
    <property type="entry name" value="TRANSCRIPTIONAL REGULATORY PROTEIN"/>
    <property type="match status" value="1"/>
</dbReference>
<evidence type="ECO:0000313" key="2">
    <source>
        <dbReference type="EMBL" id="ROO87422.1"/>
    </source>
</evidence>
<dbReference type="InterPro" id="IPR039422">
    <property type="entry name" value="MarR/SlyA-like"/>
</dbReference>
<evidence type="ECO:0000313" key="3">
    <source>
        <dbReference type="Proteomes" id="UP000272400"/>
    </source>
</evidence>
<proteinExistence type="predicted"/>
<feature type="domain" description="HTH marR-type" evidence="1">
    <location>
        <begin position="1"/>
        <end position="143"/>
    </location>
</feature>
<dbReference type="SUPFAM" id="SSF46785">
    <property type="entry name" value="Winged helix' DNA-binding domain"/>
    <property type="match status" value="1"/>
</dbReference>
<comment type="caution">
    <text evidence="2">The sequence shown here is derived from an EMBL/GenBank/DDBJ whole genome shotgun (WGS) entry which is preliminary data.</text>
</comment>
<dbReference type="Pfam" id="PF12802">
    <property type="entry name" value="MarR_2"/>
    <property type="match status" value="1"/>
</dbReference>
<name>A0A3N1D1N1_9ACTN</name>
<accession>A0A3N1D1N1</accession>
<protein>
    <submittedName>
        <fullName evidence="2">Transcriptional regulator</fullName>
    </submittedName>
</protein>
<dbReference type="SMART" id="SM00347">
    <property type="entry name" value="HTH_MARR"/>
    <property type="match status" value="1"/>
</dbReference>
<evidence type="ECO:0000259" key="1">
    <source>
        <dbReference type="PROSITE" id="PS50995"/>
    </source>
</evidence>
<keyword evidence="3" id="KW-1185">Reference proteome</keyword>